<dbReference type="GO" id="GO:0032259">
    <property type="term" value="P:methylation"/>
    <property type="evidence" value="ECO:0007669"/>
    <property type="project" value="UniProtKB-KW"/>
</dbReference>
<evidence type="ECO:0000313" key="1">
    <source>
        <dbReference type="EMBL" id="OPC84974.1"/>
    </source>
</evidence>
<evidence type="ECO:0000313" key="2">
    <source>
        <dbReference type="Proteomes" id="UP000190037"/>
    </source>
</evidence>
<keyword evidence="1" id="KW-0489">Methyltransferase</keyword>
<dbReference type="Gene3D" id="3.40.50.150">
    <property type="entry name" value="Vaccinia Virus protein VP39"/>
    <property type="match status" value="1"/>
</dbReference>
<keyword evidence="1" id="KW-0808">Transferase</keyword>
<dbReference type="EMBL" id="MWQN01000001">
    <property type="protein sequence ID" value="OPC84974.1"/>
    <property type="molecule type" value="Genomic_DNA"/>
</dbReference>
<dbReference type="InterPro" id="IPR029063">
    <property type="entry name" value="SAM-dependent_MTases_sf"/>
</dbReference>
<name>A0A1T3P7C8_9ACTN</name>
<comment type="caution">
    <text evidence="1">The sequence shown here is derived from an EMBL/GenBank/DDBJ whole genome shotgun (WGS) entry which is preliminary data.</text>
</comment>
<sequence length="220" mass="24191">MPPRGRGGRVVSDLRPRLLDLCCGAGGAAHGYRLAGWHVTGVDLVAQPNYCGDVFVQADALEYLSEHGRSFDAIHASWPCEKFANVTGATGDRATHPDLVTPGRPLLVASGRPWVIENVPEAPIRAHYLLCGSMFGLHVRRHRAFETSWSGGPRLTPPCWHHRDLVPFDHSRERAYADAMGCTWMTNKEARKAIPPAYTHHIGTDLIDALTTRAREETAA</sequence>
<dbReference type="GO" id="GO:0008168">
    <property type="term" value="F:methyltransferase activity"/>
    <property type="evidence" value="ECO:0007669"/>
    <property type="project" value="UniProtKB-KW"/>
</dbReference>
<accession>A0A1T3P7C8</accession>
<protein>
    <submittedName>
        <fullName evidence="1">DNA cytosine methyltransferase</fullName>
    </submittedName>
</protein>
<dbReference type="STRING" id="159449.B4N89_11520"/>
<reference evidence="1 2" key="1">
    <citation type="submission" date="2017-03" db="EMBL/GenBank/DDBJ databases">
        <title>Draft genome sequence of Streptomyces scabrisporus NF3, endophyte isolated from Amphipterygium adstringens.</title>
        <authorList>
            <person name="Vazquez M."/>
            <person name="Ceapa C.D."/>
            <person name="Rodriguez Luna D."/>
            <person name="Sanchez Esquivel S."/>
        </authorList>
    </citation>
    <scope>NUCLEOTIDE SEQUENCE [LARGE SCALE GENOMIC DNA]</scope>
    <source>
        <strain evidence="1 2">NF3</strain>
    </source>
</reference>
<dbReference type="Proteomes" id="UP000190037">
    <property type="component" value="Unassembled WGS sequence"/>
</dbReference>
<keyword evidence="2" id="KW-1185">Reference proteome</keyword>
<dbReference type="AlphaFoldDB" id="A0A1T3P7C8"/>
<gene>
    <name evidence="1" type="ORF">B4N89_11520</name>
</gene>
<dbReference type="SUPFAM" id="SSF53335">
    <property type="entry name" value="S-adenosyl-L-methionine-dependent methyltransferases"/>
    <property type="match status" value="1"/>
</dbReference>
<organism evidence="1 2">
    <name type="scientific">Embleya scabrispora</name>
    <dbReference type="NCBI Taxonomy" id="159449"/>
    <lineage>
        <taxon>Bacteria</taxon>
        <taxon>Bacillati</taxon>
        <taxon>Actinomycetota</taxon>
        <taxon>Actinomycetes</taxon>
        <taxon>Kitasatosporales</taxon>
        <taxon>Streptomycetaceae</taxon>
        <taxon>Embleya</taxon>
    </lineage>
</organism>
<proteinExistence type="predicted"/>
<dbReference type="CDD" id="cd02440">
    <property type="entry name" value="AdoMet_MTases"/>
    <property type="match status" value="1"/>
</dbReference>